<evidence type="ECO:0000313" key="3">
    <source>
        <dbReference type="EMBL" id="KAJ9568327.1"/>
    </source>
</evidence>
<feature type="domain" description="F-box" evidence="2">
    <location>
        <begin position="91"/>
        <end position="132"/>
    </location>
</feature>
<organism evidence="3 4">
    <name type="scientific">Centaurea solstitialis</name>
    <name type="common">yellow star-thistle</name>
    <dbReference type="NCBI Taxonomy" id="347529"/>
    <lineage>
        <taxon>Eukaryota</taxon>
        <taxon>Viridiplantae</taxon>
        <taxon>Streptophyta</taxon>
        <taxon>Embryophyta</taxon>
        <taxon>Tracheophyta</taxon>
        <taxon>Spermatophyta</taxon>
        <taxon>Magnoliopsida</taxon>
        <taxon>eudicotyledons</taxon>
        <taxon>Gunneridae</taxon>
        <taxon>Pentapetalae</taxon>
        <taxon>asterids</taxon>
        <taxon>campanulids</taxon>
        <taxon>Asterales</taxon>
        <taxon>Asteraceae</taxon>
        <taxon>Carduoideae</taxon>
        <taxon>Cardueae</taxon>
        <taxon>Centaureinae</taxon>
        <taxon>Centaurea</taxon>
    </lineage>
</organism>
<dbReference type="PANTHER" id="PTHR38926">
    <property type="entry name" value="F-BOX DOMAIN CONTAINING PROTEIN, EXPRESSED"/>
    <property type="match status" value="1"/>
</dbReference>
<comment type="caution">
    <text evidence="3">The sequence shown here is derived from an EMBL/GenBank/DDBJ whole genome shotgun (WGS) entry which is preliminary data.</text>
</comment>
<evidence type="ECO:0000313" key="4">
    <source>
        <dbReference type="Proteomes" id="UP001172457"/>
    </source>
</evidence>
<feature type="transmembrane region" description="Helical" evidence="1">
    <location>
        <begin position="355"/>
        <end position="376"/>
    </location>
</feature>
<dbReference type="EMBL" id="JARYMX010000001">
    <property type="protein sequence ID" value="KAJ9568327.1"/>
    <property type="molecule type" value="Genomic_DNA"/>
</dbReference>
<dbReference type="InterPro" id="IPR036047">
    <property type="entry name" value="F-box-like_dom_sf"/>
</dbReference>
<dbReference type="Pfam" id="PF00646">
    <property type="entry name" value="F-box"/>
    <property type="match status" value="1"/>
</dbReference>
<dbReference type="SMART" id="SM00256">
    <property type="entry name" value="FBOX"/>
    <property type="match status" value="1"/>
</dbReference>
<reference evidence="3" key="1">
    <citation type="submission" date="2023-03" db="EMBL/GenBank/DDBJ databases">
        <title>Chromosome-scale reference genome and RAD-based genetic map of yellow starthistle (Centaurea solstitialis) reveal putative structural variation and QTLs associated with invader traits.</title>
        <authorList>
            <person name="Reatini B."/>
            <person name="Cang F.A."/>
            <person name="Jiang Q."/>
            <person name="Mckibben M.T.W."/>
            <person name="Barker M.S."/>
            <person name="Rieseberg L.H."/>
            <person name="Dlugosch K.M."/>
        </authorList>
    </citation>
    <scope>NUCLEOTIDE SEQUENCE</scope>
    <source>
        <strain evidence="3">CAN-66</strain>
        <tissue evidence="3">Leaf</tissue>
    </source>
</reference>
<sequence length="492" mass="57146">MHSNTISEFFEDTCCTNQPDLNRPLKEIIGQAYFWLIWKGRNDVVFNNKSFNTHGTANLIQTTIFSWLRSRCNRRIIEYVLMEEAKNWANLPPDVLGLIFNKFCFKEKLLIFPRVCKSWNHAVLGRPNCWQTIDLLDWSLPREYSSSDHDIDKMLRFLVTRASAAFQEIVIGNIQNDLTFSFFIDHSRSLRTLEIPWSNVSDSIVEHVAEKLSGVTRINLSYCRNIRVRGIRAIGENCKSLVGLKRNKHPFDISCVKVEEATTIAATMPKLKHLELTFNYFDMENVEKIIESCHELKFLDIRGCSYVHLNHGWLQKCAPKVMDPISIIVTGLKWMIGLLGHNVGHATFTILSTMIMMMMMMMIIMSMIVMMIIMIIGPNTKASYLGCVWYVEQDRTGRDKTYCPTFGAAWDRTGIHCPMFGATWDRTETGIRWDNMGQKWLFFCYTKIGGTTWDRNETETNILLTNTRLIYNFNMVFVFVFSTTSHGRHRHR</sequence>
<proteinExistence type="predicted"/>
<dbReference type="Proteomes" id="UP001172457">
    <property type="component" value="Chromosome 1"/>
</dbReference>
<accession>A0AA38WPM2</accession>
<dbReference type="PANTHER" id="PTHR38926:SF80">
    <property type="entry name" value="F-BOX DOMAIN, LEUCINE-RICH REPEAT DOMAIN SUPERFAMILY"/>
    <property type="match status" value="1"/>
</dbReference>
<dbReference type="InterPro" id="IPR001810">
    <property type="entry name" value="F-box_dom"/>
</dbReference>
<evidence type="ECO:0000259" key="2">
    <source>
        <dbReference type="SMART" id="SM00256"/>
    </source>
</evidence>
<dbReference type="Gene3D" id="3.80.10.10">
    <property type="entry name" value="Ribonuclease Inhibitor"/>
    <property type="match status" value="1"/>
</dbReference>
<dbReference type="InterPro" id="IPR032675">
    <property type="entry name" value="LRR_dom_sf"/>
</dbReference>
<name>A0AA38WPM2_9ASTR</name>
<gene>
    <name evidence="3" type="ORF">OSB04_004293</name>
</gene>
<keyword evidence="1" id="KW-0472">Membrane</keyword>
<dbReference type="SUPFAM" id="SSF81383">
    <property type="entry name" value="F-box domain"/>
    <property type="match status" value="1"/>
</dbReference>
<keyword evidence="1" id="KW-1133">Transmembrane helix</keyword>
<keyword evidence="1" id="KW-0812">Transmembrane</keyword>
<keyword evidence="4" id="KW-1185">Reference proteome</keyword>
<dbReference type="AlphaFoldDB" id="A0AA38WPM2"/>
<protein>
    <recommendedName>
        <fullName evidence="2">F-box domain-containing protein</fullName>
    </recommendedName>
</protein>
<dbReference type="SUPFAM" id="SSF52047">
    <property type="entry name" value="RNI-like"/>
    <property type="match status" value="1"/>
</dbReference>
<evidence type="ECO:0000256" key="1">
    <source>
        <dbReference type="SAM" id="Phobius"/>
    </source>
</evidence>